<reference evidence="1" key="1">
    <citation type="submission" date="2014-09" db="EMBL/GenBank/DDBJ databases">
        <authorList>
            <person name="Magalhaes I.L.F."/>
            <person name="Oliveira U."/>
            <person name="Santos F.R."/>
            <person name="Vidigal T.H.D.A."/>
            <person name="Brescovit A.D."/>
            <person name="Santos A.J."/>
        </authorList>
    </citation>
    <scope>NUCLEOTIDE SEQUENCE</scope>
    <source>
        <tissue evidence="1">Shoot tissue taken approximately 20 cm above the soil surface</tissue>
    </source>
</reference>
<protein>
    <submittedName>
        <fullName evidence="1">Uncharacterized protein</fullName>
    </submittedName>
</protein>
<sequence length="19" mass="2356">MIPYNIFSSWHYKTVLSRI</sequence>
<reference evidence="1" key="2">
    <citation type="journal article" date="2015" name="Data Brief">
        <title>Shoot transcriptome of the giant reed, Arundo donax.</title>
        <authorList>
            <person name="Barrero R.A."/>
            <person name="Guerrero F.D."/>
            <person name="Moolhuijzen P."/>
            <person name="Goolsby J.A."/>
            <person name="Tidwell J."/>
            <person name="Bellgard S.E."/>
            <person name="Bellgard M.I."/>
        </authorList>
    </citation>
    <scope>NUCLEOTIDE SEQUENCE</scope>
    <source>
        <tissue evidence="1">Shoot tissue taken approximately 20 cm above the soil surface</tissue>
    </source>
</reference>
<dbReference type="AlphaFoldDB" id="A0A0A9FY50"/>
<dbReference type="EMBL" id="GBRH01180121">
    <property type="protein sequence ID" value="JAE17775.1"/>
    <property type="molecule type" value="Transcribed_RNA"/>
</dbReference>
<name>A0A0A9FY50_ARUDO</name>
<evidence type="ECO:0000313" key="1">
    <source>
        <dbReference type="EMBL" id="JAE17775.1"/>
    </source>
</evidence>
<accession>A0A0A9FY50</accession>
<organism evidence="1">
    <name type="scientific">Arundo donax</name>
    <name type="common">Giant reed</name>
    <name type="synonym">Donax arundinaceus</name>
    <dbReference type="NCBI Taxonomy" id="35708"/>
    <lineage>
        <taxon>Eukaryota</taxon>
        <taxon>Viridiplantae</taxon>
        <taxon>Streptophyta</taxon>
        <taxon>Embryophyta</taxon>
        <taxon>Tracheophyta</taxon>
        <taxon>Spermatophyta</taxon>
        <taxon>Magnoliopsida</taxon>
        <taxon>Liliopsida</taxon>
        <taxon>Poales</taxon>
        <taxon>Poaceae</taxon>
        <taxon>PACMAD clade</taxon>
        <taxon>Arundinoideae</taxon>
        <taxon>Arundineae</taxon>
        <taxon>Arundo</taxon>
    </lineage>
</organism>
<proteinExistence type="predicted"/>